<dbReference type="GO" id="GO:0008374">
    <property type="term" value="F:O-acyltransferase activity"/>
    <property type="evidence" value="ECO:0007669"/>
    <property type="project" value="TreeGrafter"/>
</dbReference>
<dbReference type="CDD" id="cd04647">
    <property type="entry name" value="LbH_MAT_like"/>
    <property type="match status" value="1"/>
</dbReference>
<dbReference type="PANTHER" id="PTHR23416">
    <property type="entry name" value="SIALIC ACID SYNTHASE-RELATED"/>
    <property type="match status" value="1"/>
</dbReference>
<dbReference type="InterPro" id="IPR051159">
    <property type="entry name" value="Hexapeptide_acetyltransf"/>
</dbReference>
<evidence type="ECO:0000256" key="2">
    <source>
        <dbReference type="ARBA" id="ARBA00022679"/>
    </source>
</evidence>
<comment type="similarity">
    <text evidence="1">Belongs to the transferase hexapeptide repeat family.</text>
</comment>
<dbReference type="Pfam" id="PF00132">
    <property type="entry name" value="Hexapep"/>
    <property type="match status" value="1"/>
</dbReference>
<organism evidence="3 4">
    <name type="scientific">Pectobacterium versatile</name>
    <dbReference type="NCBI Taxonomy" id="2488639"/>
    <lineage>
        <taxon>Bacteria</taxon>
        <taxon>Pseudomonadati</taxon>
        <taxon>Pseudomonadota</taxon>
        <taxon>Gammaproteobacteria</taxon>
        <taxon>Enterobacterales</taxon>
        <taxon>Pectobacteriaceae</taxon>
        <taxon>Pectobacterium</taxon>
    </lineage>
</organism>
<keyword evidence="2" id="KW-0808">Transferase</keyword>
<keyword evidence="3" id="KW-0012">Acyltransferase</keyword>
<dbReference type="InterPro" id="IPR001451">
    <property type="entry name" value="Hexapep"/>
</dbReference>
<dbReference type="Proteomes" id="UP000584405">
    <property type="component" value="Unassembled WGS sequence"/>
</dbReference>
<dbReference type="Pfam" id="PF14602">
    <property type="entry name" value="Hexapep_2"/>
    <property type="match status" value="1"/>
</dbReference>
<name>A0AAW3RYY9_9GAMM</name>
<dbReference type="EMBL" id="JACDRT010000023">
    <property type="protein sequence ID" value="MBA0161259.1"/>
    <property type="molecule type" value="Genomic_DNA"/>
</dbReference>
<evidence type="ECO:0000313" key="3">
    <source>
        <dbReference type="EMBL" id="MBA0161259.1"/>
    </source>
</evidence>
<evidence type="ECO:0000256" key="1">
    <source>
        <dbReference type="ARBA" id="ARBA00007274"/>
    </source>
</evidence>
<protein>
    <submittedName>
        <fullName evidence="3">Acyltransferase</fullName>
    </submittedName>
</protein>
<dbReference type="InterPro" id="IPR011004">
    <property type="entry name" value="Trimer_LpxA-like_sf"/>
</dbReference>
<dbReference type="SUPFAM" id="SSF51161">
    <property type="entry name" value="Trimeric LpxA-like enzymes"/>
    <property type="match status" value="1"/>
</dbReference>
<dbReference type="PANTHER" id="PTHR23416:SF23">
    <property type="entry name" value="ACETYLTRANSFERASE C18B11.09C-RELATED"/>
    <property type="match status" value="1"/>
</dbReference>
<gene>
    <name evidence="3" type="ORF">H0253_20755</name>
</gene>
<evidence type="ECO:0000313" key="4">
    <source>
        <dbReference type="Proteomes" id="UP000584405"/>
    </source>
</evidence>
<dbReference type="Gene3D" id="2.160.10.10">
    <property type="entry name" value="Hexapeptide repeat proteins"/>
    <property type="match status" value="1"/>
</dbReference>
<dbReference type="GO" id="GO:0005829">
    <property type="term" value="C:cytosol"/>
    <property type="evidence" value="ECO:0007669"/>
    <property type="project" value="TreeGrafter"/>
</dbReference>
<sequence>MLRKIYDYFFYDAERIAKKIPSICKGNNSFLLKTCRFTIIGKNNKVVIGSDSMIGCEFVFESDEGMITVGNHSFINAGTKLISRTGIDIGNNVTIAWGCTIYDHNSHSLSYLSRRKDIERQLSDYRSGKNFIHSKDWSIVKSRKITIEDDAWIGFGVTILNGVTIGEGAIVSAMSVVRDNVEPWTIVAGNPAVIIKRLK</sequence>
<dbReference type="AlphaFoldDB" id="A0AAW3RYY9"/>
<accession>A0AAW3RYY9</accession>
<dbReference type="RefSeq" id="WP_119158786.1">
    <property type="nucleotide sequence ID" value="NZ_CAKLII010000005.1"/>
</dbReference>
<reference evidence="3 4" key="1">
    <citation type="submission" date="2020-07" db="EMBL/GenBank/DDBJ databases">
        <title>Updated taxonomy of Pectobacterium genus in the CIRM-CFBP bacterial collection: when new species reveal old endemic population.</title>
        <authorList>
            <person name="Pedron J."/>
            <person name="Barny M.A."/>
            <person name="Portier P."/>
        </authorList>
    </citation>
    <scope>NUCLEOTIDE SEQUENCE [LARGE SCALE GENOMIC DNA]</scope>
    <source>
        <strain evidence="3 4">CFBP5669</strain>
    </source>
</reference>
<comment type="caution">
    <text evidence="3">The sequence shown here is derived from an EMBL/GenBank/DDBJ whole genome shotgun (WGS) entry which is preliminary data.</text>
</comment>
<proteinExistence type="inferred from homology"/>